<dbReference type="PROSITE" id="PS51318">
    <property type="entry name" value="TAT"/>
    <property type="match status" value="1"/>
</dbReference>
<gene>
    <name evidence="2" type="ORF">GCM10010411_19210</name>
</gene>
<sequence>MSDADRATRRRLLAFAAFAPAAVALHAHTGTAQASPATSKDPDRYMKGLIPCEDSMVMSGQKTAPHNGRPEKVERAPRLKRGMARLSTAQRKEIATWGDVPVPNQIARYRAQAGRN</sequence>
<proteinExistence type="predicted"/>
<protein>
    <submittedName>
        <fullName evidence="2">Uncharacterized protein</fullName>
    </submittedName>
</protein>
<feature type="signal peptide" evidence="1">
    <location>
        <begin position="1"/>
        <end position="34"/>
    </location>
</feature>
<comment type="caution">
    <text evidence="2">The sequence shown here is derived from an EMBL/GenBank/DDBJ whole genome shotgun (WGS) entry which is preliminary data.</text>
</comment>
<keyword evidence="3" id="KW-1185">Reference proteome</keyword>
<evidence type="ECO:0000256" key="1">
    <source>
        <dbReference type="SAM" id="SignalP"/>
    </source>
</evidence>
<reference evidence="2 3" key="1">
    <citation type="journal article" date="2019" name="Int. J. Syst. Evol. Microbiol.">
        <title>The Global Catalogue of Microorganisms (GCM) 10K type strain sequencing project: providing services to taxonomists for standard genome sequencing and annotation.</title>
        <authorList>
            <consortium name="The Broad Institute Genomics Platform"/>
            <consortium name="The Broad Institute Genome Sequencing Center for Infectious Disease"/>
            <person name="Wu L."/>
            <person name="Ma J."/>
        </authorList>
    </citation>
    <scope>NUCLEOTIDE SEQUENCE [LARGE SCALE GENOMIC DNA]</scope>
    <source>
        <strain evidence="2 3">JCM 6833</strain>
    </source>
</reference>
<evidence type="ECO:0000313" key="2">
    <source>
        <dbReference type="EMBL" id="GAA2586617.1"/>
    </source>
</evidence>
<evidence type="ECO:0000313" key="3">
    <source>
        <dbReference type="Proteomes" id="UP001501509"/>
    </source>
</evidence>
<name>A0ABN3PHY7_9ACTN</name>
<feature type="chain" id="PRO_5046847824" evidence="1">
    <location>
        <begin position="35"/>
        <end position="116"/>
    </location>
</feature>
<organism evidence="2 3">
    <name type="scientific">Actinomadura fulvescens</name>
    <dbReference type="NCBI Taxonomy" id="46160"/>
    <lineage>
        <taxon>Bacteria</taxon>
        <taxon>Bacillati</taxon>
        <taxon>Actinomycetota</taxon>
        <taxon>Actinomycetes</taxon>
        <taxon>Streptosporangiales</taxon>
        <taxon>Thermomonosporaceae</taxon>
        <taxon>Actinomadura</taxon>
    </lineage>
</organism>
<dbReference type="InterPro" id="IPR006311">
    <property type="entry name" value="TAT_signal"/>
</dbReference>
<dbReference type="RefSeq" id="WP_344539727.1">
    <property type="nucleotide sequence ID" value="NZ_BAAATD010000002.1"/>
</dbReference>
<dbReference type="Proteomes" id="UP001501509">
    <property type="component" value="Unassembled WGS sequence"/>
</dbReference>
<dbReference type="EMBL" id="BAAATD010000002">
    <property type="protein sequence ID" value="GAA2586617.1"/>
    <property type="molecule type" value="Genomic_DNA"/>
</dbReference>
<accession>A0ABN3PHY7</accession>
<keyword evidence="1" id="KW-0732">Signal</keyword>